<proteinExistence type="predicted"/>
<evidence type="ECO:0000313" key="3">
    <source>
        <dbReference type="Proteomes" id="UP000604046"/>
    </source>
</evidence>
<feature type="compositionally biased region" description="Low complexity" evidence="1">
    <location>
        <begin position="225"/>
        <end position="264"/>
    </location>
</feature>
<keyword evidence="3" id="KW-1185">Reference proteome</keyword>
<organism evidence="2 3">
    <name type="scientific">Symbiodinium natans</name>
    <dbReference type="NCBI Taxonomy" id="878477"/>
    <lineage>
        <taxon>Eukaryota</taxon>
        <taxon>Sar</taxon>
        <taxon>Alveolata</taxon>
        <taxon>Dinophyceae</taxon>
        <taxon>Suessiales</taxon>
        <taxon>Symbiodiniaceae</taxon>
        <taxon>Symbiodinium</taxon>
    </lineage>
</organism>
<dbReference type="EMBL" id="CAJNDS010000058">
    <property type="protein sequence ID" value="CAE6938008.1"/>
    <property type="molecule type" value="Genomic_DNA"/>
</dbReference>
<evidence type="ECO:0000313" key="2">
    <source>
        <dbReference type="EMBL" id="CAE6938008.1"/>
    </source>
</evidence>
<name>A0A812H5L0_9DINO</name>
<dbReference type="OrthoDB" id="443438at2759"/>
<dbReference type="Proteomes" id="UP000604046">
    <property type="component" value="Unassembled WGS sequence"/>
</dbReference>
<sequence length="606" mass="66402">MNTASKIDSEESIKSMFSIGDERAKQIHSLAVRELKAGRGVRDFKLTREEGFVEFRASIGKQIMFCKPGHEEAARADEIRSTHEKYVEIVATKPPQVKKPSCFPAKTEPSRASGQGAKQEDVRQAHGGNPAEVEVAKAKRKREKKGKKESKQKRERKEKKQHKSDRDATKKHRKEEKRRRRKERRRRKKERRRKRKEKKKRKRAAKLAGRQVKPVEPKVKRRQESLSSESSSDDSSLSSFSSSLSSSSSISSQSASSDSSGSRSAAGTVPSHRPLQAKVKQEQPALSAATCKDSARGGSGPSEPAEEALASDAQVPSARFGPPAAFPASSSRGDAVDAVAPASVQINAKAPFRILRPPTLSGVPKAAKAKAESLCNSQKLHMSKTRSKCWKERLSRRVLHVLIAGSGLFSDKSHVMLLCFLNIPLAGNELAPKAIKVMLWGQLAAPAVRGTTFDAAACRRNPGSVFGWVSAWPRVIGANLTPLQVSRKLTKRTEERLSLCALHALIAELWPVFWLRNHPPCRTRIGACPEKGQRSDVLWELFALFAPAVQGSTFGTTFDAAACHRNVGSVLGWVSDSGEWKPLEPPAGVPKAAKAQANTLAIDRAE</sequence>
<feature type="region of interest" description="Disordered" evidence="1">
    <location>
        <begin position="96"/>
        <end position="331"/>
    </location>
</feature>
<feature type="compositionally biased region" description="Basic and acidic residues" evidence="1">
    <location>
        <begin position="213"/>
        <end position="224"/>
    </location>
</feature>
<accession>A0A812H5L0</accession>
<gene>
    <name evidence="2" type="ORF">SNAT2548_LOCUS1111</name>
</gene>
<dbReference type="AlphaFoldDB" id="A0A812H5L0"/>
<protein>
    <submittedName>
        <fullName evidence="2">Uncharacterized protein</fullName>
    </submittedName>
</protein>
<comment type="caution">
    <text evidence="2">The sequence shown here is derived from an EMBL/GenBank/DDBJ whole genome shotgun (WGS) entry which is preliminary data.</text>
</comment>
<evidence type="ECO:0000256" key="1">
    <source>
        <dbReference type="SAM" id="MobiDB-lite"/>
    </source>
</evidence>
<feature type="compositionally biased region" description="Basic residues" evidence="1">
    <location>
        <begin position="138"/>
        <end position="205"/>
    </location>
</feature>
<reference evidence="2" key="1">
    <citation type="submission" date="2021-02" db="EMBL/GenBank/DDBJ databases">
        <authorList>
            <person name="Dougan E. K."/>
            <person name="Rhodes N."/>
            <person name="Thang M."/>
            <person name="Chan C."/>
        </authorList>
    </citation>
    <scope>NUCLEOTIDE SEQUENCE</scope>
</reference>